<comment type="catalytic activity">
    <reaction evidence="7">
        <text>L-threonylcarbamoyladenylate + adenosine(37) in tRNA = N(6)-L-threonylcarbamoyladenosine(37) in tRNA + AMP + H(+)</text>
        <dbReference type="Rhea" id="RHEA:37059"/>
        <dbReference type="Rhea" id="RHEA-COMP:10162"/>
        <dbReference type="Rhea" id="RHEA-COMP:10163"/>
        <dbReference type="ChEBI" id="CHEBI:15378"/>
        <dbReference type="ChEBI" id="CHEBI:73682"/>
        <dbReference type="ChEBI" id="CHEBI:74411"/>
        <dbReference type="ChEBI" id="CHEBI:74418"/>
        <dbReference type="ChEBI" id="CHEBI:456215"/>
        <dbReference type="EC" id="2.3.1.234"/>
    </reaction>
</comment>
<keyword evidence="10" id="KW-1185">Reference proteome</keyword>
<dbReference type="InterPro" id="IPR017861">
    <property type="entry name" value="KAE1/TsaD"/>
</dbReference>
<dbReference type="EMBL" id="SJPH01000001">
    <property type="protein sequence ID" value="TWT48427.1"/>
    <property type="molecule type" value="Genomic_DNA"/>
</dbReference>
<keyword evidence="5" id="KW-0408">Iron</keyword>
<dbReference type="EC" id="2.3.1.234" evidence="1"/>
<keyword evidence="2" id="KW-0808">Transferase</keyword>
<dbReference type="OrthoDB" id="9784166at2"/>
<dbReference type="Proteomes" id="UP000318995">
    <property type="component" value="Unassembled WGS sequence"/>
</dbReference>
<dbReference type="PANTHER" id="PTHR11735:SF11">
    <property type="entry name" value="TRNA THREONYLCARBAMOYLADENOSINE BIOSYNTHESIS PROTEIN TSAB"/>
    <property type="match status" value="1"/>
</dbReference>
<dbReference type="NCBIfam" id="TIGR03725">
    <property type="entry name" value="T6A_YeaZ"/>
    <property type="match status" value="1"/>
</dbReference>
<keyword evidence="3" id="KW-0819">tRNA processing</keyword>
<name>A0A5C5WD59_9BACT</name>
<evidence type="ECO:0000256" key="5">
    <source>
        <dbReference type="ARBA" id="ARBA00023004"/>
    </source>
</evidence>
<accession>A0A5C5WD59</accession>
<dbReference type="PRINTS" id="PR00789">
    <property type="entry name" value="OSIALOPTASE"/>
</dbReference>
<evidence type="ECO:0000256" key="1">
    <source>
        <dbReference type="ARBA" id="ARBA00012156"/>
    </source>
</evidence>
<dbReference type="GO" id="GO:0061711">
    <property type="term" value="F:tRNA N(6)-L-threonylcarbamoyladenine synthase activity"/>
    <property type="evidence" value="ECO:0007669"/>
    <property type="project" value="UniProtKB-EC"/>
</dbReference>
<dbReference type="GO" id="GO:0005829">
    <property type="term" value="C:cytosol"/>
    <property type="evidence" value="ECO:0007669"/>
    <property type="project" value="TreeGrafter"/>
</dbReference>
<dbReference type="RefSeq" id="WP_146570489.1">
    <property type="nucleotide sequence ID" value="NZ_SJPH01000001.1"/>
</dbReference>
<dbReference type="Pfam" id="PF00814">
    <property type="entry name" value="TsaD"/>
    <property type="match status" value="1"/>
</dbReference>
<dbReference type="Gene3D" id="3.30.420.40">
    <property type="match status" value="2"/>
</dbReference>
<evidence type="ECO:0000256" key="7">
    <source>
        <dbReference type="ARBA" id="ARBA00048117"/>
    </source>
</evidence>
<dbReference type="InterPro" id="IPR000905">
    <property type="entry name" value="Gcp-like_dom"/>
</dbReference>
<evidence type="ECO:0000256" key="4">
    <source>
        <dbReference type="ARBA" id="ARBA00022723"/>
    </source>
</evidence>
<dbReference type="GO" id="GO:0046872">
    <property type="term" value="F:metal ion binding"/>
    <property type="evidence" value="ECO:0007669"/>
    <property type="project" value="UniProtKB-KW"/>
</dbReference>
<dbReference type="SUPFAM" id="SSF53067">
    <property type="entry name" value="Actin-like ATPase domain"/>
    <property type="match status" value="1"/>
</dbReference>
<dbReference type="AlphaFoldDB" id="A0A5C5WD59"/>
<reference evidence="9 10" key="1">
    <citation type="submission" date="2019-02" db="EMBL/GenBank/DDBJ databases">
        <title>Deep-cultivation of Planctomycetes and their phenomic and genomic characterization uncovers novel biology.</title>
        <authorList>
            <person name="Wiegand S."/>
            <person name="Jogler M."/>
            <person name="Boedeker C."/>
            <person name="Pinto D."/>
            <person name="Vollmers J."/>
            <person name="Rivas-Marin E."/>
            <person name="Kohn T."/>
            <person name="Peeters S.H."/>
            <person name="Heuer A."/>
            <person name="Rast P."/>
            <person name="Oberbeckmann S."/>
            <person name="Bunk B."/>
            <person name="Jeske O."/>
            <person name="Meyerdierks A."/>
            <person name="Storesund J.E."/>
            <person name="Kallscheuer N."/>
            <person name="Luecker S."/>
            <person name="Lage O.M."/>
            <person name="Pohl T."/>
            <person name="Merkel B.J."/>
            <person name="Hornburger P."/>
            <person name="Mueller R.-W."/>
            <person name="Bruemmer F."/>
            <person name="Labrenz M."/>
            <person name="Spormann A.M."/>
            <person name="Op Den Camp H."/>
            <person name="Overmann J."/>
            <person name="Amann R."/>
            <person name="Jetten M.S.M."/>
            <person name="Mascher T."/>
            <person name="Medema M.H."/>
            <person name="Devos D.P."/>
            <person name="Kaster A.-K."/>
            <person name="Ovreas L."/>
            <person name="Rohde M."/>
            <person name="Galperin M.Y."/>
            <person name="Jogler C."/>
        </authorList>
    </citation>
    <scope>NUCLEOTIDE SEQUENCE [LARGE SCALE GENOMIC DNA]</scope>
    <source>
        <strain evidence="9 10">Pla111</strain>
    </source>
</reference>
<feature type="domain" description="Gcp-like" evidence="8">
    <location>
        <begin position="51"/>
        <end position="142"/>
    </location>
</feature>
<evidence type="ECO:0000259" key="8">
    <source>
        <dbReference type="Pfam" id="PF00814"/>
    </source>
</evidence>
<comment type="caution">
    <text evidence="9">The sequence shown here is derived from an EMBL/GenBank/DDBJ whole genome shotgun (WGS) entry which is preliminary data.</text>
</comment>
<protein>
    <recommendedName>
        <fullName evidence="1">N(6)-L-threonylcarbamoyladenine synthase</fullName>
        <ecNumber evidence="1">2.3.1.234</ecNumber>
    </recommendedName>
</protein>
<keyword evidence="6" id="KW-0012">Acyltransferase</keyword>
<gene>
    <name evidence="9" type="primary">tsaB</name>
    <name evidence="9" type="ORF">Pla111_01950</name>
</gene>
<dbReference type="PANTHER" id="PTHR11735">
    <property type="entry name" value="TRNA N6-ADENOSINE THREONYLCARBAMOYLTRANSFERASE"/>
    <property type="match status" value="1"/>
</dbReference>
<sequence length="242" mass="24736">MSLKTRPHQIEPPTRLLAVETADRYGSVALAQITAQGALQLIGSAELRTDQRSAQSLAPAIGALLAEHGWSPHSLDVVAVASGPGSFTGLRVGVTTAKTLAYAAGATVVGVNTLAALAHSAETTGAVWGVLDAQRGEVFAVHFAAGESPAAGVATQRLTLPSFVSKLVKGDLVVSPLAANLAERDDWPSTSRAILAKPSAVAVAHLAAVEVAAGRSISPFELTIDYCRPSAAEEKAAQSDST</sequence>
<organism evidence="9 10">
    <name type="scientific">Botrimarina hoheduenensis</name>
    <dbReference type="NCBI Taxonomy" id="2528000"/>
    <lineage>
        <taxon>Bacteria</taxon>
        <taxon>Pseudomonadati</taxon>
        <taxon>Planctomycetota</taxon>
        <taxon>Planctomycetia</taxon>
        <taxon>Pirellulales</taxon>
        <taxon>Lacipirellulaceae</taxon>
        <taxon>Botrimarina</taxon>
    </lineage>
</organism>
<dbReference type="GO" id="GO:0002949">
    <property type="term" value="P:tRNA threonylcarbamoyladenosine modification"/>
    <property type="evidence" value="ECO:0007669"/>
    <property type="project" value="InterPro"/>
</dbReference>
<keyword evidence="4" id="KW-0479">Metal-binding</keyword>
<dbReference type="InterPro" id="IPR022496">
    <property type="entry name" value="T6A_TsaB"/>
</dbReference>
<evidence type="ECO:0000256" key="3">
    <source>
        <dbReference type="ARBA" id="ARBA00022694"/>
    </source>
</evidence>
<evidence type="ECO:0000313" key="9">
    <source>
        <dbReference type="EMBL" id="TWT48427.1"/>
    </source>
</evidence>
<evidence type="ECO:0000313" key="10">
    <source>
        <dbReference type="Proteomes" id="UP000318995"/>
    </source>
</evidence>
<evidence type="ECO:0000256" key="6">
    <source>
        <dbReference type="ARBA" id="ARBA00023315"/>
    </source>
</evidence>
<dbReference type="InterPro" id="IPR043129">
    <property type="entry name" value="ATPase_NBD"/>
</dbReference>
<evidence type="ECO:0000256" key="2">
    <source>
        <dbReference type="ARBA" id="ARBA00022679"/>
    </source>
</evidence>
<proteinExistence type="predicted"/>